<dbReference type="EMBL" id="QTSX02004501">
    <property type="protein sequence ID" value="KAJ9064270.1"/>
    <property type="molecule type" value="Genomic_DNA"/>
</dbReference>
<reference evidence="1" key="1">
    <citation type="submission" date="2022-04" db="EMBL/GenBank/DDBJ databases">
        <title>Genome of the entomopathogenic fungus Entomophthora muscae.</title>
        <authorList>
            <person name="Elya C."/>
            <person name="Lovett B.R."/>
            <person name="Lee E."/>
            <person name="Macias A.M."/>
            <person name="Hajek A.E."/>
            <person name="De Bivort B.L."/>
            <person name="Kasson M.T."/>
            <person name="De Fine Licht H.H."/>
            <person name="Stajich J.E."/>
        </authorList>
    </citation>
    <scope>NUCLEOTIDE SEQUENCE</scope>
    <source>
        <strain evidence="1">Berkeley</strain>
    </source>
</reference>
<comment type="caution">
    <text evidence="1">The sequence shown here is derived from an EMBL/GenBank/DDBJ whole genome shotgun (WGS) entry which is preliminary data.</text>
</comment>
<evidence type="ECO:0000313" key="2">
    <source>
        <dbReference type="Proteomes" id="UP001165960"/>
    </source>
</evidence>
<sequence length="214" mass="24479">MCCALNPRMCFIESYIEKHKYLWRSSEDNKHFDSLQVFMTEVVGPWEIGLLLGLFETKGSILSGADPFSESCFLPSLLECVTAFCNCQLPKEKTAFRKGVKPSILTSGARALAKHCHRDLSESFWPTLSGSEDNRNRIANKTLAHIISDIAWMNLHFLPHNQWAYEIRNSKGFGARWEIQNSDQSIKDPLKYRVVFRGLLESQMENGHAVGWQH</sequence>
<organism evidence="1 2">
    <name type="scientific">Entomophthora muscae</name>
    <dbReference type="NCBI Taxonomy" id="34485"/>
    <lineage>
        <taxon>Eukaryota</taxon>
        <taxon>Fungi</taxon>
        <taxon>Fungi incertae sedis</taxon>
        <taxon>Zoopagomycota</taxon>
        <taxon>Entomophthoromycotina</taxon>
        <taxon>Entomophthoromycetes</taxon>
        <taxon>Entomophthorales</taxon>
        <taxon>Entomophthoraceae</taxon>
        <taxon>Entomophthora</taxon>
    </lineage>
</organism>
<proteinExistence type="predicted"/>
<protein>
    <submittedName>
        <fullName evidence="1">Uncharacterized protein</fullName>
    </submittedName>
</protein>
<evidence type="ECO:0000313" key="1">
    <source>
        <dbReference type="EMBL" id="KAJ9064270.1"/>
    </source>
</evidence>
<gene>
    <name evidence="1" type="ORF">DSO57_1032280</name>
</gene>
<keyword evidence="2" id="KW-1185">Reference proteome</keyword>
<name>A0ACC2SPK2_9FUNG</name>
<dbReference type="Proteomes" id="UP001165960">
    <property type="component" value="Unassembled WGS sequence"/>
</dbReference>
<accession>A0ACC2SPK2</accession>